<dbReference type="InterPro" id="IPR033338">
    <property type="entry name" value="Spc105/Spc7"/>
</dbReference>
<dbReference type="EMBL" id="GG692397">
    <property type="protein sequence ID" value="EER33925.1"/>
    <property type="molecule type" value="Genomic_DNA"/>
</dbReference>
<evidence type="ECO:0000256" key="2">
    <source>
        <dbReference type="SAM" id="MobiDB-lite"/>
    </source>
</evidence>
<dbReference type="RefSeq" id="XP_002548446.1">
    <property type="nucleotide sequence ID" value="XM_002548400.1"/>
</dbReference>
<name>C5M8M1_CANTT</name>
<feature type="compositionally biased region" description="Low complexity" evidence="2">
    <location>
        <begin position="22"/>
        <end position="37"/>
    </location>
</feature>
<keyword evidence="5" id="KW-1185">Reference proteome</keyword>
<gene>
    <name evidence="4" type="ORF">CTRG_02743</name>
</gene>
<feature type="region of interest" description="Disordered" evidence="2">
    <location>
        <begin position="1"/>
        <end position="37"/>
    </location>
</feature>
<feature type="compositionally biased region" description="Basic and acidic residues" evidence="2">
    <location>
        <begin position="404"/>
        <end position="415"/>
    </location>
</feature>
<feature type="compositionally biased region" description="Polar residues" evidence="2">
    <location>
        <begin position="394"/>
        <end position="403"/>
    </location>
</feature>
<evidence type="ECO:0000259" key="3">
    <source>
        <dbReference type="SMART" id="SM00787"/>
    </source>
</evidence>
<feature type="compositionally biased region" description="Polar residues" evidence="2">
    <location>
        <begin position="265"/>
        <end position="279"/>
    </location>
</feature>
<evidence type="ECO:0000313" key="4">
    <source>
        <dbReference type="EMBL" id="EER33925.1"/>
    </source>
</evidence>
<accession>C5M8M1</accession>
<dbReference type="KEGG" id="ctp:CTRG_02743"/>
<dbReference type="Proteomes" id="UP000002037">
    <property type="component" value="Unassembled WGS sequence"/>
</dbReference>
<feature type="compositionally biased region" description="Polar residues" evidence="2">
    <location>
        <begin position="600"/>
        <end position="609"/>
    </location>
</feature>
<feature type="compositionally biased region" description="Acidic residues" evidence="2">
    <location>
        <begin position="454"/>
        <end position="470"/>
    </location>
</feature>
<dbReference type="InterPro" id="IPR013253">
    <property type="entry name" value="Spc7_domain"/>
</dbReference>
<dbReference type="OrthoDB" id="5592879at2759"/>
<feature type="region of interest" description="Disordered" evidence="2">
    <location>
        <begin position="594"/>
        <end position="617"/>
    </location>
</feature>
<feature type="compositionally biased region" description="Polar residues" evidence="2">
    <location>
        <begin position="85"/>
        <end position="95"/>
    </location>
</feature>
<dbReference type="VEuPathDB" id="FungiDB:CTRG_02743"/>
<feature type="compositionally biased region" description="Acidic residues" evidence="2">
    <location>
        <begin position="254"/>
        <end position="263"/>
    </location>
</feature>
<feature type="domain" description="Spc7 kinetochore protein" evidence="3">
    <location>
        <begin position="694"/>
        <end position="1000"/>
    </location>
</feature>
<dbReference type="GO" id="GO:0007094">
    <property type="term" value="P:mitotic spindle assembly checkpoint signaling"/>
    <property type="evidence" value="ECO:0007669"/>
    <property type="project" value="TreeGrafter"/>
</dbReference>
<dbReference type="GO" id="GO:0000776">
    <property type="term" value="C:kinetochore"/>
    <property type="evidence" value="ECO:0007669"/>
    <property type="project" value="TreeGrafter"/>
</dbReference>
<organism evidence="4 5">
    <name type="scientific">Candida tropicalis (strain ATCC MYA-3404 / T1)</name>
    <name type="common">Yeast</name>
    <dbReference type="NCBI Taxonomy" id="294747"/>
    <lineage>
        <taxon>Eukaryota</taxon>
        <taxon>Fungi</taxon>
        <taxon>Dikarya</taxon>
        <taxon>Ascomycota</taxon>
        <taxon>Saccharomycotina</taxon>
        <taxon>Pichiomycetes</taxon>
        <taxon>Debaryomycetaceae</taxon>
        <taxon>Candida/Lodderomyces clade</taxon>
        <taxon>Candida</taxon>
    </lineage>
</organism>
<feature type="compositionally biased region" description="Polar residues" evidence="2">
    <location>
        <begin position="11"/>
        <end position="21"/>
    </location>
</feature>
<feature type="compositionally biased region" description="Acidic residues" evidence="2">
    <location>
        <begin position="507"/>
        <end position="524"/>
    </location>
</feature>
<dbReference type="HOGENOM" id="CLU_008574_0_0_1"/>
<proteinExistence type="predicted"/>
<dbReference type="GeneID" id="8298305"/>
<evidence type="ECO:0000256" key="1">
    <source>
        <dbReference type="SAM" id="Coils"/>
    </source>
</evidence>
<reference evidence="4 5" key="1">
    <citation type="journal article" date="2009" name="Nature">
        <title>Evolution of pathogenicity and sexual reproduction in eight Candida genomes.</title>
        <authorList>
            <person name="Butler G."/>
            <person name="Rasmussen M.D."/>
            <person name="Lin M.F."/>
            <person name="Santos M.A."/>
            <person name="Sakthikumar S."/>
            <person name="Munro C.A."/>
            <person name="Rheinbay E."/>
            <person name="Grabherr M."/>
            <person name="Forche A."/>
            <person name="Reedy J.L."/>
            <person name="Agrafioti I."/>
            <person name="Arnaud M.B."/>
            <person name="Bates S."/>
            <person name="Brown A.J."/>
            <person name="Brunke S."/>
            <person name="Costanzo M.C."/>
            <person name="Fitzpatrick D.A."/>
            <person name="de Groot P.W."/>
            <person name="Harris D."/>
            <person name="Hoyer L.L."/>
            <person name="Hube B."/>
            <person name="Klis F.M."/>
            <person name="Kodira C."/>
            <person name="Lennard N."/>
            <person name="Logue M.E."/>
            <person name="Martin R."/>
            <person name="Neiman A.M."/>
            <person name="Nikolaou E."/>
            <person name="Quail M.A."/>
            <person name="Quinn J."/>
            <person name="Santos M.C."/>
            <person name="Schmitzberger F.F."/>
            <person name="Sherlock G."/>
            <person name="Shah P."/>
            <person name="Silverstein K.A."/>
            <person name="Skrzypek M.S."/>
            <person name="Soll D."/>
            <person name="Staggs R."/>
            <person name="Stansfield I."/>
            <person name="Stumpf M.P."/>
            <person name="Sudbery P.E."/>
            <person name="Srikantha T."/>
            <person name="Zeng Q."/>
            <person name="Berman J."/>
            <person name="Berriman M."/>
            <person name="Heitman J."/>
            <person name="Gow N.A."/>
            <person name="Lorenz M.C."/>
            <person name="Birren B.W."/>
            <person name="Kellis M."/>
            <person name="Cuomo C.A."/>
        </authorList>
    </citation>
    <scope>NUCLEOTIDE SEQUENCE [LARGE SCALE GENOMIC DNA]</scope>
    <source>
        <strain evidence="5">ATCC MYA-3404 / T1</strain>
    </source>
</reference>
<feature type="compositionally biased region" description="Polar residues" evidence="2">
    <location>
        <begin position="488"/>
        <end position="503"/>
    </location>
</feature>
<evidence type="ECO:0000313" key="5">
    <source>
        <dbReference type="Proteomes" id="UP000002037"/>
    </source>
</evidence>
<dbReference type="SMART" id="SM00787">
    <property type="entry name" value="Spc7"/>
    <property type="match status" value="1"/>
</dbReference>
<dbReference type="Pfam" id="PF08317">
    <property type="entry name" value="Spc7"/>
    <property type="match status" value="1"/>
</dbReference>
<dbReference type="GO" id="GO:1990758">
    <property type="term" value="P:mitotic sister chromatid biorientation"/>
    <property type="evidence" value="ECO:0007669"/>
    <property type="project" value="TreeGrafter"/>
</dbReference>
<feature type="coiled-coil region" evidence="1">
    <location>
        <begin position="841"/>
        <end position="921"/>
    </location>
</feature>
<protein>
    <recommendedName>
        <fullName evidence="3">Spc7 kinetochore protein domain-containing protein</fullName>
    </recommendedName>
</protein>
<feature type="region of interest" description="Disordered" evidence="2">
    <location>
        <begin position="394"/>
        <end position="527"/>
    </location>
</feature>
<feature type="compositionally biased region" description="Basic and acidic residues" evidence="2">
    <location>
        <begin position="1"/>
        <end position="10"/>
    </location>
</feature>
<feature type="region of interest" description="Disordered" evidence="2">
    <location>
        <begin position="235"/>
        <end position="280"/>
    </location>
</feature>
<keyword evidence="1" id="KW-0175">Coiled coil</keyword>
<feature type="region of interest" description="Disordered" evidence="2">
    <location>
        <begin position="540"/>
        <end position="582"/>
    </location>
</feature>
<dbReference type="PANTHER" id="PTHR28260">
    <property type="entry name" value="SPINDLE POLE BODY COMPONENT SPC105"/>
    <property type="match status" value="1"/>
</dbReference>
<dbReference type="eggNOG" id="ENOG502S20P">
    <property type="taxonomic scope" value="Eukaryota"/>
</dbReference>
<sequence length="1143" mass="130531">MAKSILKDNHTQPIEGSSQFVQLRSQSQTQSITQTNRRVSFAREVTLHKIDYIQNPNNKRRKTIAGDEIQSSQERRLSLGEISKGSFSDTDGGSNSEDEGGTRMISDSSEEEEEEAEHRNIEAVGDIVDDSDDEGVNHVQEDVESEDDKTMDLTDTLKEARETMRRMEKDQDDEQTMELTGTIPRQAAASTEKVGVGFQIFDVPAGTDQVIDEGDSDDSIKFIKQSILAEPANWVSDPVLKSEPVAEKNVPDSQDGDNEDDTQPMELTQTLPKTVSNTIEKPVLKDITEEEHSHSDSEIDEMADELENDMRDIENDGNPDIEESGDKVAIEEGDGLESQSFHHNDLSEHMDLTLVDVKKINLDEPTNYTDDNEISMAMDLTIIQPRRELLRESATGTALTTVKESNEESMSKVDNVESISNQEEHDSSSDADEEGSMELTQSVPNYVQKSQTEDHEEEEEGDHEDDDDEMQLTTAFPKKVDVPVENIPENSQPMDLTQTTPKTVTEADFETNDEGQEEEEEEPMELTQAIPKQVNESVALQQPTAAETGSFEQASGVDKKVQEDEKEGATNILEQKEDDQEIPMDLTQPLHIRIVPPSENPNSMKQVSQTDEEESTMELTTSRVQIDKEHPVDEVMSSQNEQFVKSDNSIEPSQAMDISQNSITEDTSHIEQVVTTTIPLAEITQDEDDQIQEEGDYYEDEEDANYVPVTLSDFFNDIGVQFYDDLELDITSITRSSMTGTTEVPTMEDYIKSRPQLGLLELYEFCCQELNKNIINGREIYGDFEKNIEINNPALFKKYYKLDEKDKLLTNIKLQLIRDYARLQSKKTWYSWRSQLIESLISQLDVDIENMESDKKRLTSAIEQVNEMYDMARQNLIQLQKKFNELISSPTEGDSVPVAELRKLKDEVSRAKQDILNFNIDRTEKEEELSDVKGSWNTSIDSKSELQSNLQELQTFQEVDNQELRNIFEKYKTIQELSELTHDGSKITFMFDKSLLVEFDFAYNNINYTIEANNFKNQILMQSAVNFPINPNDKITDQFKKFSQFWSCLKKIDFDLYYANLKYPIEISITDDSIELVINYYNFTDGYELQLLGNLKINDLLTYQQSIKFQGKSKRKNIHENFRNQLIKDLDIFPTLHSLQLVQ</sequence>
<feature type="region of interest" description="Disordered" evidence="2">
    <location>
        <begin position="58"/>
        <end position="151"/>
    </location>
</feature>
<feature type="compositionally biased region" description="Polar residues" evidence="2">
    <location>
        <begin position="540"/>
        <end position="553"/>
    </location>
</feature>
<dbReference type="AlphaFoldDB" id="C5M8M1"/>
<dbReference type="PANTHER" id="PTHR28260:SF1">
    <property type="entry name" value="SPINDLE POLE BODY COMPONENT SPC105"/>
    <property type="match status" value="1"/>
</dbReference>
<feature type="compositionally biased region" description="Polar residues" evidence="2">
    <location>
        <begin position="439"/>
        <end position="450"/>
    </location>
</feature>
<dbReference type="GO" id="GO:0034501">
    <property type="term" value="P:protein localization to kinetochore"/>
    <property type="evidence" value="ECO:0007669"/>
    <property type="project" value="TreeGrafter"/>
</dbReference>
<dbReference type="STRING" id="294747.C5M8M1"/>